<keyword evidence="8 13" id="KW-0479">Metal-binding</keyword>
<reference evidence="15" key="2">
    <citation type="submission" date="2023-05" db="EMBL/GenBank/DDBJ databases">
        <authorList>
            <person name="Fouks B."/>
        </authorList>
    </citation>
    <scope>NUCLEOTIDE SEQUENCE</scope>
    <source>
        <strain evidence="15">Stay&amp;Tobe</strain>
        <tissue evidence="15">Testes</tissue>
    </source>
</reference>
<comment type="catalytic activity">
    <reaction evidence="1 13">
        <text>L-glutamyl-[protein] + S-adenosyl-L-methionine = [protein]-L-glutamate 5-O-methyl ester + S-adenosyl-L-homocysteine</text>
        <dbReference type="Rhea" id="RHEA:24452"/>
        <dbReference type="Rhea" id="RHEA-COMP:10208"/>
        <dbReference type="Rhea" id="RHEA-COMP:10311"/>
        <dbReference type="ChEBI" id="CHEBI:29973"/>
        <dbReference type="ChEBI" id="CHEBI:57856"/>
        <dbReference type="ChEBI" id="CHEBI:59789"/>
        <dbReference type="ChEBI" id="CHEBI:82795"/>
    </reaction>
</comment>
<feature type="domain" description="Damage-control phosphatase ARMT1-like metal-binding" evidence="14">
    <location>
        <begin position="34"/>
        <end position="337"/>
    </location>
</feature>
<accession>A0AAD8ERV5</accession>
<comment type="catalytic activity">
    <reaction evidence="2 13">
        <text>beta-D-fructose 1-phosphate + H2O = D-fructose + phosphate</text>
        <dbReference type="Rhea" id="RHEA:35603"/>
        <dbReference type="ChEBI" id="CHEBI:15377"/>
        <dbReference type="ChEBI" id="CHEBI:37721"/>
        <dbReference type="ChEBI" id="CHEBI:43474"/>
        <dbReference type="ChEBI" id="CHEBI:138881"/>
    </reaction>
</comment>
<dbReference type="Proteomes" id="UP001233999">
    <property type="component" value="Unassembled WGS sequence"/>
</dbReference>
<dbReference type="GO" id="GO:0006974">
    <property type="term" value="P:DNA damage response"/>
    <property type="evidence" value="ECO:0007669"/>
    <property type="project" value="TreeGrafter"/>
</dbReference>
<sequence>MALVPFVSSAEDEPIWNKYLWQKYLESGEISKWLSSRWLLVECYFYRRIKQIFESSYAFKLYDPFRVQKEHLLESKLADLKILADYTVQILENLPKEKILRVWSHFSKFLKITLWGNHYDLSRPVQGTVEDVKILQNLDELDSHILIDDSEEIWKTLHANESNNTIDFVNDNAGYELFCDLCLADFLCTSLLAKKIQFHVKLMPWFISDATVDDFNWLLHVIAQNSQVVPSFSVLSVRWKNYLDSGIWILKNEKFWTLPIAYNEMKSWDTKLYEDLSNSTLILFKGDVNYRKLLADKNWPTTEYFKSVLQSFHPTNLAVLRTVKCEIICGMKSEEAENLSAREPDWMLSGNYAVIQFDRHEIVKNETKF</sequence>
<dbReference type="InterPro" id="IPR002791">
    <property type="entry name" value="ARMT1-like_metal-bd"/>
</dbReference>
<evidence type="ECO:0000256" key="10">
    <source>
        <dbReference type="ARBA" id="ARBA00023211"/>
    </source>
</evidence>
<dbReference type="Pfam" id="PF01937">
    <property type="entry name" value="ARMT1-like_dom"/>
    <property type="match status" value="1"/>
</dbReference>
<dbReference type="GO" id="GO:0016791">
    <property type="term" value="F:phosphatase activity"/>
    <property type="evidence" value="ECO:0007669"/>
    <property type="project" value="TreeGrafter"/>
</dbReference>
<dbReference type="GO" id="GO:0032259">
    <property type="term" value="P:methylation"/>
    <property type="evidence" value="ECO:0007669"/>
    <property type="project" value="UniProtKB-KW"/>
</dbReference>
<comment type="similarity">
    <text evidence="3 13">Belongs to the damage-control phosphatase family. Sugar phosphate phosphatase III subfamily.</text>
</comment>
<protein>
    <recommendedName>
        <fullName evidence="13">Sugar phosphate phosphatase</fullName>
        <ecNumber evidence="13">2.1.1.-</ecNumber>
        <ecNumber evidence="13">3.1.3.-</ecNumber>
    </recommendedName>
</protein>
<keyword evidence="16" id="KW-1185">Reference proteome</keyword>
<dbReference type="Gene3D" id="3.40.50.10880">
    <property type="entry name" value="Uncharacterised protein PF01937, DUF89, domain 3"/>
    <property type="match status" value="1"/>
</dbReference>
<dbReference type="GO" id="GO:0005634">
    <property type="term" value="C:nucleus"/>
    <property type="evidence" value="ECO:0007669"/>
    <property type="project" value="TreeGrafter"/>
</dbReference>
<dbReference type="PANTHER" id="PTHR12260">
    <property type="entry name" value="DAMAGE-CONTROL PHOSPHATASE ARMT1"/>
    <property type="match status" value="1"/>
</dbReference>
<keyword evidence="6" id="KW-0808">Transferase</keyword>
<dbReference type="AlphaFoldDB" id="A0AAD8ERV5"/>
<reference evidence="15" key="1">
    <citation type="journal article" date="2023" name="IScience">
        <title>Live-bearing cockroach genome reveals convergent evolutionary mechanisms linked to viviparity in insects and beyond.</title>
        <authorList>
            <person name="Fouks B."/>
            <person name="Harrison M.C."/>
            <person name="Mikhailova A.A."/>
            <person name="Marchal E."/>
            <person name="English S."/>
            <person name="Carruthers M."/>
            <person name="Jennings E.C."/>
            <person name="Chiamaka E.L."/>
            <person name="Frigard R.A."/>
            <person name="Pippel M."/>
            <person name="Attardo G.M."/>
            <person name="Benoit J.B."/>
            <person name="Bornberg-Bauer E."/>
            <person name="Tobe S.S."/>
        </authorList>
    </citation>
    <scope>NUCLEOTIDE SEQUENCE</scope>
    <source>
        <strain evidence="15">Stay&amp;Tobe</strain>
    </source>
</reference>
<evidence type="ECO:0000256" key="3">
    <source>
        <dbReference type="ARBA" id="ARBA00009519"/>
    </source>
</evidence>
<evidence type="ECO:0000256" key="12">
    <source>
        <dbReference type="ARBA" id="ARBA00048809"/>
    </source>
</evidence>
<keyword evidence="9 13" id="KW-0378">Hydrolase</keyword>
<dbReference type="EC" id="2.1.1.-" evidence="13"/>
<evidence type="ECO:0000256" key="1">
    <source>
        <dbReference type="ARBA" id="ARBA00000807"/>
    </source>
</evidence>
<comment type="function">
    <text evidence="11 13">Metal-dependent phosphatase that shows phosphatase activity against several substrates, including fructose-1-phosphate and fructose-6-phosphate. Its preference for fructose-1-phosphate, a strong glycating agent that causes DNA damage rather than a canonical yeast metabolite, suggests a damage-control function in hexose phosphate metabolism. Has also been shown to have O-methyltransferase activity that methylates glutamate residues of target proteins to form gamma-glutamyl methyl ester residues. Possibly methylates PCNA, suggesting it is involved in the DNA damage response.</text>
</comment>
<comment type="domain">
    <text evidence="13">Subfamily III proteins have a conserved RTxK motif about 40-50 residues from the C-terminus; the threonine may be replaced by serine or cysteine.</text>
</comment>
<evidence type="ECO:0000256" key="2">
    <source>
        <dbReference type="ARBA" id="ARBA00001326"/>
    </source>
</evidence>
<evidence type="ECO:0000256" key="7">
    <source>
        <dbReference type="ARBA" id="ARBA00022691"/>
    </source>
</evidence>
<name>A0AAD8ERV5_DIPPU</name>
<dbReference type="GO" id="GO:0046872">
    <property type="term" value="F:metal ion binding"/>
    <property type="evidence" value="ECO:0007669"/>
    <property type="project" value="UniProtKB-UniRule"/>
</dbReference>
<dbReference type="PANTHER" id="PTHR12260:SF6">
    <property type="entry name" value="DAMAGE-CONTROL PHOSPHATASE ARMT1"/>
    <property type="match status" value="1"/>
</dbReference>
<evidence type="ECO:0000256" key="13">
    <source>
        <dbReference type="RuleBase" id="RU367030"/>
    </source>
</evidence>
<evidence type="ECO:0000256" key="8">
    <source>
        <dbReference type="ARBA" id="ARBA00022723"/>
    </source>
</evidence>
<evidence type="ECO:0000256" key="6">
    <source>
        <dbReference type="ARBA" id="ARBA00022679"/>
    </source>
</evidence>
<evidence type="ECO:0000256" key="11">
    <source>
        <dbReference type="ARBA" id="ARBA00045980"/>
    </source>
</evidence>
<evidence type="ECO:0000256" key="9">
    <source>
        <dbReference type="ARBA" id="ARBA00022801"/>
    </source>
</evidence>
<evidence type="ECO:0000259" key="14">
    <source>
        <dbReference type="Pfam" id="PF01937"/>
    </source>
</evidence>
<dbReference type="GO" id="GO:0051998">
    <property type="term" value="F:protein carboxyl O-methyltransferase activity"/>
    <property type="evidence" value="ECO:0007669"/>
    <property type="project" value="UniProtKB-UniRule"/>
</dbReference>
<keyword evidence="7" id="KW-0949">S-adenosyl-L-methionine</keyword>
<dbReference type="FunFam" id="3.40.50.10880:FF:000002">
    <property type="entry name" value="Acidic residue methyltransferase 1"/>
    <property type="match status" value="1"/>
</dbReference>
<comment type="catalytic activity">
    <reaction evidence="12 13">
        <text>beta-D-fructose 6-phosphate = dihydroxyacetone + D-glyceraldehyde 3-phosphate</text>
        <dbReference type="Rhea" id="RHEA:28002"/>
        <dbReference type="ChEBI" id="CHEBI:16016"/>
        <dbReference type="ChEBI" id="CHEBI:57634"/>
        <dbReference type="ChEBI" id="CHEBI:59776"/>
    </reaction>
</comment>
<comment type="cofactor">
    <cofactor evidence="13">
        <name>Mn(2+)</name>
        <dbReference type="ChEBI" id="CHEBI:29035"/>
    </cofactor>
    <cofactor evidence="13">
        <name>Ni(2+)</name>
        <dbReference type="ChEBI" id="CHEBI:49786"/>
    </cofactor>
</comment>
<comment type="caution">
    <text evidence="15">The sequence shown here is derived from an EMBL/GenBank/DDBJ whole genome shotgun (WGS) entry which is preliminary data.</text>
</comment>
<proteinExistence type="inferred from homology"/>
<keyword evidence="5 13" id="KW-0489">Methyltransferase</keyword>
<dbReference type="EMBL" id="JASPKZ010000448">
    <property type="protein sequence ID" value="KAJ9600116.1"/>
    <property type="molecule type" value="Genomic_DNA"/>
</dbReference>
<organism evidence="15 16">
    <name type="scientific">Diploptera punctata</name>
    <name type="common">Pacific beetle cockroach</name>
    <dbReference type="NCBI Taxonomy" id="6984"/>
    <lineage>
        <taxon>Eukaryota</taxon>
        <taxon>Metazoa</taxon>
        <taxon>Ecdysozoa</taxon>
        <taxon>Arthropoda</taxon>
        <taxon>Hexapoda</taxon>
        <taxon>Insecta</taxon>
        <taxon>Pterygota</taxon>
        <taxon>Neoptera</taxon>
        <taxon>Polyneoptera</taxon>
        <taxon>Dictyoptera</taxon>
        <taxon>Blattodea</taxon>
        <taxon>Blaberoidea</taxon>
        <taxon>Blaberidae</taxon>
        <taxon>Diplopterinae</taxon>
        <taxon>Diploptera</taxon>
    </lineage>
</organism>
<dbReference type="Gene3D" id="1.20.930.60">
    <property type="match status" value="1"/>
</dbReference>
<gene>
    <name evidence="15" type="ORF">L9F63_009592</name>
</gene>
<dbReference type="SUPFAM" id="SSF111321">
    <property type="entry name" value="AF1104-like"/>
    <property type="match status" value="1"/>
</dbReference>
<evidence type="ECO:0000256" key="4">
    <source>
        <dbReference type="ARBA" id="ARBA00022596"/>
    </source>
</evidence>
<dbReference type="InterPro" id="IPR036075">
    <property type="entry name" value="ARMT-1-like_metal-bd_sf"/>
</dbReference>
<dbReference type="InterPro" id="IPR039763">
    <property type="entry name" value="ARMT1"/>
</dbReference>
<evidence type="ECO:0000313" key="15">
    <source>
        <dbReference type="EMBL" id="KAJ9600116.1"/>
    </source>
</evidence>
<evidence type="ECO:0000256" key="5">
    <source>
        <dbReference type="ARBA" id="ARBA00022603"/>
    </source>
</evidence>
<dbReference type="EC" id="3.1.3.-" evidence="13"/>
<evidence type="ECO:0000313" key="16">
    <source>
        <dbReference type="Proteomes" id="UP001233999"/>
    </source>
</evidence>
<keyword evidence="4" id="KW-0533">Nickel</keyword>
<keyword evidence="10 13" id="KW-0464">Manganese</keyword>